<dbReference type="Gene3D" id="1.10.357.10">
    <property type="entry name" value="Tetracycline Repressor, domain 2"/>
    <property type="match status" value="1"/>
</dbReference>
<evidence type="ECO:0000256" key="3">
    <source>
        <dbReference type="ARBA" id="ARBA00023163"/>
    </source>
</evidence>
<dbReference type="GO" id="GO:0003700">
    <property type="term" value="F:DNA-binding transcription factor activity"/>
    <property type="evidence" value="ECO:0007669"/>
    <property type="project" value="TreeGrafter"/>
</dbReference>
<dbReference type="RefSeq" id="WP_024625083.1">
    <property type="nucleotide sequence ID" value="NZ_AYGX02000173.1"/>
</dbReference>
<dbReference type="AlphaFoldDB" id="A0A0R2NDS3"/>
<keyword evidence="3" id="KW-0804">Transcription</keyword>
<organism evidence="6 7">
    <name type="scientific">Lactiplantibacillus fabifermentans DSM 21115</name>
    <dbReference type="NCBI Taxonomy" id="1413187"/>
    <lineage>
        <taxon>Bacteria</taxon>
        <taxon>Bacillati</taxon>
        <taxon>Bacillota</taxon>
        <taxon>Bacilli</taxon>
        <taxon>Lactobacillales</taxon>
        <taxon>Lactobacillaceae</taxon>
        <taxon>Lactiplantibacillus</taxon>
    </lineage>
</organism>
<reference evidence="6 7" key="1">
    <citation type="journal article" date="2015" name="Genome Announc.">
        <title>Expanding the biotechnology potential of lactobacilli through comparative genomics of 213 strains and associated genera.</title>
        <authorList>
            <person name="Sun Z."/>
            <person name="Harris H.M."/>
            <person name="McCann A."/>
            <person name="Guo C."/>
            <person name="Argimon S."/>
            <person name="Zhang W."/>
            <person name="Yang X."/>
            <person name="Jeffery I.B."/>
            <person name="Cooney J.C."/>
            <person name="Kagawa T.F."/>
            <person name="Liu W."/>
            <person name="Song Y."/>
            <person name="Salvetti E."/>
            <person name="Wrobel A."/>
            <person name="Rasinkangas P."/>
            <person name="Parkhill J."/>
            <person name="Rea M.C."/>
            <person name="O'Sullivan O."/>
            <person name="Ritari J."/>
            <person name="Douillard F.P."/>
            <person name="Paul Ross R."/>
            <person name="Yang R."/>
            <person name="Briner A.E."/>
            <person name="Felis G.E."/>
            <person name="de Vos W.M."/>
            <person name="Barrangou R."/>
            <person name="Klaenhammer T.R."/>
            <person name="Caufield P.W."/>
            <person name="Cui Y."/>
            <person name="Zhang H."/>
            <person name="O'Toole P.W."/>
        </authorList>
    </citation>
    <scope>NUCLEOTIDE SEQUENCE [LARGE SCALE GENOMIC DNA]</scope>
    <source>
        <strain evidence="6 7">DSM 21115</strain>
    </source>
</reference>
<keyword evidence="7" id="KW-1185">Reference proteome</keyword>
<dbReference type="PROSITE" id="PS50977">
    <property type="entry name" value="HTH_TETR_2"/>
    <property type="match status" value="1"/>
</dbReference>
<comment type="caution">
    <text evidence="6">The sequence shown here is derived from an EMBL/GenBank/DDBJ whole genome shotgun (WGS) entry which is preliminary data.</text>
</comment>
<dbReference type="PRINTS" id="PR00455">
    <property type="entry name" value="HTHTETR"/>
</dbReference>
<gene>
    <name evidence="6" type="ORF">DY78_GL001917</name>
</gene>
<feature type="domain" description="HTH tetR-type" evidence="5">
    <location>
        <begin position="6"/>
        <end position="66"/>
    </location>
</feature>
<keyword evidence="1" id="KW-0805">Transcription regulation</keyword>
<dbReference type="SUPFAM" id="SSF46689">
    <property type="entry name" value="Homeodomain-like"/>
    <property type="match status" value="1"/>
</dbReference>
<dbReference type="InterPro" id="IPR001647">
    <property type="entry name" value="HTH_TetR"/>
</dbReference>
<protein>
    <recommendedName>
        <fullName evidence="5">HTH tetR-type domain-containing protein</fullName>
    </recommendedName>
</protein>
<evidence type="ECO:0000313" key="6">
    <source>
        <dbReference type="EMBL" id="KRO22731.1"/>
    </source>
</evidence>
<accession>A0A0R2NDS3</accession>
<evidence type="ECO:0000313" key="7">
    <source>
        <dbReference type="Proteomes" id="UP000050920"/>
    </source>
</evidence>
<proteinExistence type="predicted"/>
<evidence type="ECO:0000256" key="1">
    <source>
        <dbReference type="ARBA" id="ARBA00023015"/>
    </source>
</evidence>
<dbReference type="Proteomes" id="UP000050920">
    <property type="component" value="Unassembled WGS sequence"/>
</dbReference>
<evidence type="ECO:0000259" key="5">
    <source>
        <dbReference type="PROSITE" id="PS50977"/>
    </source>
</evidence>
<dbReference type="EMBL" id="AYGX02000173">
    <property type="protein sequence ID" value="KRO22731.1"/>
    <property type="molecule type" value="Genomic_DNA"/>
</dbReference>
<evidence type="ECO:0000256" key="2">
    <source>
        <dbReference type="ARBA" id="ARBA00023125"/>
    </source>
</evidence>
<name>A0A0R2NDS3_9LACO</name>
<dbReference type="Pfam" id="PF00440">
    <property type="entry name" value="TetR_N"/>
    <property type="match status" value="1"/>
</dbReference>
<evidence type="ECO:0000256" key="4">
    <source>
        <dbReference type="PROSITE-ProRule" id="PRU00335"/>
    </source>
</evidence>
<dbReference type="InterPro" id="IPR009057">
    <property type="entry name" value="Homeodomain-like_sf"/>
</dbReference>
<dbReference type="GO" id="GO:0000976">
    <property type="term" value="F:transcription cis-regulatory region binding"/>
    <property type="evidence" value="ECO:0007669"/>
    <property type="project" value="TreeGrafter"/>
</dbReference>
<dbReference type="PANTHER" id="PTHR30055:SF234">
    <property type="entry name" value="HTH-TYPE TRANSCRIPTIONAL REGULATOR BETI"/>
    <property type="match status" value="1"/>
</dbReference>
<feature type="DNA-binding region" description="H-T-H motif" evidence="4">
    <location>
        <begin position="29"/>
        <end position="48"/>
    </location>
</feature>
<dbReference type="InterPro" id="IPR050109">
    <property type="entry name" value="HTH-type_TetR-like_transc_reg"/>
</dbReference>
<sequence length="204" mass="22424">MKVKDEQKYDRLIAAAIDLLAAGGLANFSTTKVAKQAGIPQSNVYIYFKNKQSLLEAVFQATVHTESVAVAAAIDDNAELAEQLAMSIRALYDFALAQPAVVTALQVLTEDVALKQKFALKADDTANQKIQHLLTTGVTQNILQPVDLNLLRYFLTRPIFHYAEGRRHGLYSATTTSIDELVVMVMGAVLQPTPFQTWLQAQSE</sequence>
<dbReference type="PANTHER" id="PTHR30055">
    <property type="entry name" value="HTH-TYPE TRANSCRIPTIONAL REGULATOR RUTR"/>
    <property type="match status" value="1"/>
</dbReference>
<keyword evidence="2 4" id="KW-0238">DNA-binding</keyword>